<dbReference type="Pfam" id="PF00355">
    <property type="entry name" value="Rieske"/>
    <property type="match status" value="1"/>
</dbReference>
<keyword evidence="6" id="KW-0560">Oxidoreductase</keyword>
<dbReference type="Proteomes" id="UP000215506">
    <property type="component" value="Unassembled WGS sequence"/>
</dbReference>
<dbReference type="GO" id="GO:0004497">
    <property type="term" value="F:monooxygenase activity"/>
    <property type="evidence" value="ECO:0007669"/>
    <property type="project" value="UniProtKB-ARBA"/>
</dbReference>
<keyword evidence="3" id="KW-0408">Iron</keyword>
<comment type="caution">
    <text evidence="6">The sequence shown here is derived from an EMBL/GenBank/DDBJ whole genome shotgun (WGS) entry which is preliminary data.</text>
</comment>
<evidence type="ECO:0000313" key="7">
    <source>
        <dbReference type="Proteomes" id="UP000215506"/>
    </source>
</evidence>
<dbReference type="SUPFAM" id="SSF50022">
    <property type="entry name" value="ISP domain"/>
    <property type="match status" value="1"/>
</dbReference>
<evidence type="ECO:0000256" key="4">
    <source>
        <dbReference type="ARBA" id="ARBA00023014"/>
    </source>
</evidence>
<dbReference type="GO" id="GO:0051537">
    <property type="term" value="F:2 iron, 2 sulfur cluster binding"/>
    <property type="evidence" value="ECO:0007669"/>
    <property type="project" value="UniProtKB-KW"/>
</dbReference>
<evidence type="ECO:0000256" key="2">
    <source>
        <dbReference type="ARBA" id="ARBA00022723"/>
    </source>
</evidence>
<dbReference type="GO" id="GO:0046872">
    <property type="term" value="F:metal ion binding"/>
    <property type="evidence" value="ECO:0007669"/>
    <property type="project" value="UniProtKB-KW"/>
</dbReference>
<evidence type="ECO:0000259" key="5">
    <source>
        <dbReference type="PROSITE" id="PS51296"/>
    </source>
</evidence>
<dbReference type="InterPro" id="IPR036922">
    <property type="entry name" value="Rieske_2Fe-2S_sf"/>
</dbReference>
<dbReference type="EC" id="1.10.9.1" evidence="6"/>
<dbReference type="GO" id="GO:0016705">
    <property type="term" value="F:oxidoreductase activity, acting on paired donors, with incorporation or reduction of molecular oxygen"/>
    <property type="evidence" value="ECO:0007669"/>
    <property type="project" value="UniProtKB-ARBA"/>
</dbReference>
<evidence type="ECO:0000256" key="1">
    <source>
        <dbReference type="ARBA" id="ARBA00022714"/>
    </source>
</evidence>
<dbReference type="RefSeq" id="WP_094024243.1">
    <property type="nucleotide sequence ID" value="NZ_NGAF01000001.1"/>
</dbReference>
<organism evidence="6 7">
    <name type="scientific">Nocardia cerradoensis</name>
    <dbReference type="NCBI Taxonomy" id="85688"/>
    <lineage>
        <taxon>Bacteria</taxon>
        <taxon>Bacillati</taxon>
        <taxon>Actinomycetota</taxon>
        <taxon>Actinomycetes</taxon>
        <taxon>Mycobacteriales</taxon>
        <taxon>Nocardiaceae</taxon>
        <taxon>Nocardia</taxon>
    </lineage>
</organism>
<dbReference type="InterPro" id="IPR017941">
    <property type="entry name" value="Rieske_2Fe-2S"/>
</dbReference>
<dbReference type="Gene3D" id="2.102.10.10">
    <property type="entry name" value="Rieske [2Fe-2S] iron-sulphur domain"/>
    <property type="match status" value="1"/>
</dbReference>
<reference evidence="6 7" key="1">
    <citation type="submission" date="2017-07" db="EMBL/GenBank/DDBJ databases">
        <title>First draft Genome Sequence of Nocardia cerradoensis isolated from human infection.</title>
        <authorList>
            <person name="Carrasco G."/>
        </authorList>
    </citation>
    <scope>NUCLEOTIDE SEQUENCE [LARGE SCALE GENOMIC DNA]</scope>
    <source>
        <strain evidence="6 7">CNM20130759</strain>
    </source>
</reference>
<keyword evidence="4" id="KW-0411">Iron-sulfur</keyword>
<dbReference type="CDD" id="cd03467">
    <property type="entry name" value="Rieske"/>
    <property type="match status" value="1"/>
</dbReference>
<evidence type="ECO:0000313" key="6">
    <source>
        <dbReference type="EMBL" id="OXR47371.1"/>
    </source>
</evidence>
<keyword evidence="2" id="KW-0479">Metal-binding</keyword>
<evidence type="ECO:0000256" key="3">
    <source>
        <dbReference type="ARBA" id="ARBA00023004"/>
    </source>
</evidence>
<dbReference type="EMBL" id="NGAF01000001">
    <property type="protein sequence ID" value="OXR47371.1"/>
    <property type="molecule type" value="Genomic_DNA"/>
</dbReference>
<keyword evidence="1" id="KW-0001">2Fe-2S</keyword>
<protein>
    <submittedName>
        <fullName evidence="6">Cytochrome b6-f complex iron-sulfur subunit</fullName>
        <ecNumber evidence="6">1.10.9.1</ecNumber>
    </submittedName>
</protein>
<name>A0A231HEI7_9NOCA</name>
<dbReference type="PROSITE" id="PS51296">
    <property type="entry name" value="RIESKE"/>
    <property type="match status" value="1"/>
</dbReference>
<sequence length="230" mass="24422">MSSKDVERYVDDILAGRSPRGFRPDDDDAAQIRAAIALRSARTGAGSPDEEFIARLHHRLAEDLDEPAADPGARTRRPTRRTVLIGTSVAAAAAAGGVIDHTLLSGPGEPKVPAAQQTLVPSHGTWQPVLASTELADGATAPFELGAVNGFLRRRDGIVYALSGICTHQGCRLWLDAAAARLRCPCHSTSFGFEGEVLTHELPRTPAPLPRLQVRESNGSIEVFAPAKPA</sequence>
<proteinExistence type="predicted"/>
<dbReference type="AlphaFoldDB" id="A0A231HEI7"/>
<feature type="domain" description="Rieske" evidence="5">
    <location>
        <begin position="126"/>
        <end position="223"/>
    </location>
</feature>
<accession>A0A231HEI7</accession>
<gene>
    <name evidence="6" type="primary">petC_1</name>
    <name evidence="6" type="ORF">B7C42_00494</name>
</gene>
<keyword evidence="7" id="KW-1185">Reference proteome</keyword>